<keyword evidence="11" id="KW-0804">Transcription</keyword>
<evidence type="ECO:0000259" key="12">
    <source>
        <dbReference type="PROSITE" id="PS51674"/>
    </source>
</evidence>
<name>A0ABN3TDC1_9ACTN</name>
<comment type="cofactor">
    <cofactor evidence="1">
        <name>[4Fe-4S] cluster</name>
        <dbReference type="ChEBI" id="CHEBI:49883"/>
    </cofactor>
</comment>
<evidence type="ECO:0000256" key="10">
    <source>
        <dbReference type="ARBA" id="ARBA00023157"/>
    </source>
</evidence>
<evidence type="ECO:0000256" key="5">
    <source>
        <dbReference type="ARBA" id="ARBA00022723"/>
    </source>
</evidence>
<accession>A0ABN3TDC1</accession>
<evidence type="ECO:0000256" key="4">
    <source>
        <dbReference type="ARBA" id="ARBA00022485"/>
    </source>
</evidence>
<dbReference type="Pfam" id="PF02467">
    <property type="entry name" value="Whib"/>
    <property type="match status" value="1"/>
</dbReference>
<keyword evidence="6" id="KW-0408">Iron</keyword>
<evidence type="ECO:0000256" key="11">
    <source>
        <dbReference type="ARBA" id="ARBA00023163"/>
    </source>
</evidence>
<sequence length="54" mass="6079">MKEQTEKAGAYCARCPVREACADYVIANDFRDGIWGGLTVDERDRLAREQTDLA</sequence>
<protein>
    <recommendedName>
        <fullName evidence="12">4Fe-4S Wbl-type domain-containing protein</fullName>
    </recommendedName>
</protein>
<evidence type="ECO:0000256" key="9">
    <source>
        <dbReference type="ARBA" id="ARBA00023125"/>
    </source>
</evidence>
<comment type="subcellular location">
    <subcellularLocation>
        <location evidence="2">Cytoplasm</location>
    </subcellularLocation>
</comment>
<dbReference type="InterPro" id="IPR003482">
    <property type="entry name" value="Whib"/>
</dbReference>
<dbReference type="PROSITE" id="PS51674">
    <property type="entry name" value="4FE4S_WBL"/>
    <property type="match status" value="1"/>
</dbReference>
<comment type="caution">
    <text evidence="13">The sequence shown here is derived from an EMBL/GenBank/DDBJ whole genome shotgun (WGS) entry which is preliminary data.</text>
</comment>
<keyword evidence="9" id="KW-0238">DNA-binding</keyword>
<dbReference type="InterPro" id="IPR034768">
    <property type="entry name" value="4FE4S_WBL"/>
</dbReference>
<evidence type="ECO:0000256" key="2">
    <source>
        <dbReference type="ARBA" id="ARBA00004496"/>
    </source>
</evidence>
<dbReference type="RefSeq" id="WP_189285015.1">
    <property type="nucleotide sequence ID" value="NZ_BAAASK010000029.1"/>
</dbReference>
<proteinExistence type="inferred from homology"/>
<dbReference type="Proteomes" id="UP001499989">
    <property type="component" value="Unassembled WGS sequence"/>
</dbReference>
<evidence type="ECO:0000256" key="7">
    <source>
        <dbReference type="ARBA" id="ARBA00023014"/>
    </source>
</evidence>
<reference evidence="13 14" key="1">
    <citation type="journal article" date="2019" name="Int. J. Syst. Evol. Microbiol.">
        <title>The Global Catalogue of Microorganisms (GCM) 10K type strain sequencing project: providing services to taxonomists for standard genome sequencing and annotation.</title>
        <authorList>
            <consortium name="The Broad Institute Genomics Platform"/>
            <consortium name="The Broad Institute Genome Sequencing Center for Infectious Disease"/>
            <person name="Wu L."/>
            <person name="Ma J."/>
        </authorList>
    </citation>
    <scope>NUCLEOTIDE SEQUENCE [LARGE SCALE GENOMIC DNA]</scope>
    <source>
        <strain evidence="13 14">JCM 4531</strain>
    </source>
</reference>
<keyword evidence="8" id="KW-0805">Transcription regulation</keyword>
<organism evidence="13 14">
    <name type="scientific">Streptomyces violaceolatus</name>
    <dbReference type="NCBI Taxonomy" id="67378"/>
    <lineage>
        <taxon>Bacteria</taxon>
        <taxon>Bacillati</taxon>
        <taxon>Actinomycetota</taxon>
        <taxon>Actinomycetes</taxon>
        <taxon>Kitasatosporales</taxon>
        <taxon>Streptomycetaceae</taxon>
        <taxon>Streptomyces</taxon>
        <taxon>Streptomyces violaceoruber group</taxon>
    </lineage>
</organism>
<keyword evidence="4" id="KW-0004">4Fe-4S</keyword>
<evidence type="ECO:0000256" key="3">
    <source>
        <dbReference type="ARBA" id="ARBA00006597"/>
    </source>
</evidence>
<keyword evidence="7" id="KW-0411">Iron-sulfur</keyword>
<keyword evidence="14" id="KW-1185">Reference proteome</keyword>
<evidence type="ECO:0000313" key="13">
    <source>
        <dbReference type="EMBL" id="GAA2699453.1"/>
    </source>
</evidence>
<keyword evidence="5" id="KW-0479">Metal-binding</keyword>
<evidence type="ECO:0000256" key="8">
    <source>
        <dbReference type="ARBA" id="ARBA00023015"/>
    </source>
</evidence>
<gene>
    <name evidence="13" type="ORF">GCM10010310_66440</name>
</gene>
<feature type="domain" description="4Fe-4S Wbl-type" evidence="12">
    <location>
        <begin position="1"/>
        <end position="45"/>
    </location>
</feature>
<keyword evidence="10" id="KW-1015">Disulfide bond</keyword>
<dbReference type="EMBL" id="BAAASK010000029">
    <property type="protein sequence ID" value="GAA2699453.1"/>
    <property type="molecule type" value="Genomic_DNA"/>
</dbReference>
<dbReference type="PANTHER" id="PTHR38839">
    <property type="entry name" value="TRANSCRIPTIONAL REGULATOR WHID-RELATED"/>
    <property type="match status" value="1"/>
</dbReference>
<comment type="similarity">
    <text evidence="3">Belongs to the WhiB family.</text>
</comment>
<evidence type="ECO:0000256" key="6">
    <source>
        <dbReference type="ARBA" id="ARBA00023004"/>
    </source>
</evidence>
<evidence type="ECO:0000256" key="1">
    <source>
        <dbReference type="ARBA" id="ARBA00001966"/>
    </source>
</evidence>
<evidence type="ECO:0000313" key="14">
    <source>
        <dbReference type="Proteomes" id="UP001499989"/>
    </source>
</evidence>